<dbReference type="PANTHER" id="PTHR35037:SF3">
    <property type="entry name" value="C-TERMINAL REGION OF AIDA-LIKE PROTEIN"/>
    <property type="match status" value="1"/>
</dbReference>
<dbReference type="Pfam" id="PF12951">
    <property type="entry name" value="PATR"/>
    <property type="match status" value="3"/>
</dbReference>
<evidence type="ECO:0000313" key="4">
    <source>
        <dbReference type="EMBL" id="MCL7715864.1"/>
    </source>
</evidence>
<dbReference type="RefSeq" id="WP_250065348.1">
    <property type="nucleotide sequence ID" value="NZ_JAIKTS010000007.1"/>
</dbReference>
<dbReference type="Gene3D" id="2.40.128.130">
    <property type="entry name" value="Autotransporter beta-domain"/>
    <property type="match status" value="1"/>
</dbReference>
<dbReference type="NCBIfam" id="TIGR04393">
    <property type="entry name" value="rpt_T5SS_PEPC"/>
    <property type="match status" value="1"/>
</dbReference>
<dbReference type="PANTHER" id="PTHR35037">
    <property type="entry name" value="C-TERMINAL REGION OF AIDA-LIKE PROTEIN"/>
    <property type="match status" value="1"/>
</dbReference>
<dbReference type="InterPro" id="IPR013425">
    <property type="entry name" value="Autotrns_rpt"/>
</dbReference>
<evidence type="ECO:0000256" key="1">
    <source>
        <dbReference type="ARBA" id="ARBA00022729"/>
    </source>
</evidence>
<dbReference type="InterPro" id="IPR036709">
    <property type="entry name" value="Autotransporte_beta_dom_sf"/>
</dbReference>
<feature type="chain" id="PRO_5047018051" evidence="2">
    <location>
        <begin position="43"/>
        <end position="1668"/>
    </location>
</feature>
<dbReference type="InterPro" id="IPR030895">
    <property type="entry name" value="T5SS_PEPC_rpt"/>
</dbReference>
<dbReference type="NCBIfam" id="TIGR01414">
    <property type="entry name" value="autotrans_barl"/>
    <property type="match status" value="1"/>
</dbReference>
<dbReference type="SUPFAM" id="SSF103515">
    <property type="entry name" value="Autotransporter"/>
    <property type="match status" value="1"/>
</dbReference>
<dbReference type="Pfam" id="PF03797">
    <property type="entry name" value="Autotransporter"/>
    <property type="match status" value="1"/>
</dbReference>
<evidence type="ECO:0000256" key="2">
    <source>
        <dbReference type="SAM" id="SignalP"/>
    </source>
</evidence>
<dbReference type="Gene3D" id="2.160.20.20">
    <property type="match status" value="1"/>
</dbReference>
<dbReference type="InterPro" id="IPR011050">
    <property type="entry name" value="Pectin_lyase_fold/virulence"/>
</dbReference>
<accession>A0ABT0SLR4</accession>
<reference evidence="4 5" key="1">
    <citation type="submission" date="2021-08" db="EMBL/GenBank/DDBJ databases">
        <title>Novel members of of the genus Stenotrophomonas from differernt environment.</title>
        <authorList>
            <person name="Deng Y."/>
        </authorList>
    </citation>
    <scope>NUCLEOTIDE SEQUENCE [LARGE SCALE GENOMIC DNA]</scope>
    <source>
        <strain evidence="4 5">CPCC 101365</strain>
    </source>
</reference>
<keyword evidence="5" id="KW-1185">Reference proteome</keyword>
<keyword evidence="1 2" id="KW-0732">Signal</keyword>
<protein>
    <submittedName>
        <fullName evidence="4">Autotransporter domain-containing protein</fullName>
    </submittedName>
</protein>
<feature type="domain" description="Autotransporter" evidence="3">
    <location>
        <begin position="1388"/>
        <end position="1668"/>
    </location>
</feature>
<dbReference type="EMBL" id="JAIKTS010000007">
    <property type="protein sequence ID" value="MCL7715864.1"/>
    <property type="molecule type" value="Genomic_DNA"/>
</dbReference>
<dbReference type="InterPro" id="IPR006315">
    <property type="entry name" value="OM_autotransptr_brl_dom"/>
</dbReference>
<organism evidence="4 5">
    <name type="scientific">Stenotrophomonas mori</name>
    <dbReference type="NCBI Taxonomy" id="2871096"/>
    <lineage>
        <taxon>Bacteria</taxon>
        <taxon>Pseudomonadati</taxon>
        <taxon>Pseudomonadota</taxon>
        <taxon>Gammaproteobacteria</taxon>
        <taxon>Lysobacterales</taxon>
        <taxon>Lysobacteraceae</taxon>
        <taxon>Stenotrophomonas</taxon>
    </lineage>
</organism>
<dbReference type="SMART" id="SM00869">
    <property type="entry name" value="Autotransporter"/>
    <property type="match status" value="1"/>
</dbReference>
<dbReference type="Proteomes" id="UP001431235">
    <property type="component" value="Unassembled WGS sequence"/>
</dbReference>
<dbReference type="InterPro" id="IPR012332">
    <property type="entry name" value="Autotransporter_pectin_lyase_C"/>
</dbReference>
<dbReference type="InterPro" id="IPR051551">
    <property type="entry name" value="Autotransporter_adhesion"/>
</dbReference>
<sequence length="1668" mass="170187">MSRSKSVSGSTRTPPRRWALATSISAALLSQAWLPAPAAAQASPGPLNEWLGGIDEDVTETRNWAEGATGRNLGHARINGQGARPAVWRIGDAHPPFFDDELTFQSLAIGEGAGADGHMVIRAPAGAVYRQAGFSLNGQGQTGPLLSVGTQGGTGRLDFDLNTTGPGKGTVVEISNTANGGFLVGDGAGSRGTVNIQGSGNSRYSQTHYNELSGGKVVSDWGSHFIGSDGGTGTVNLVDASWLTVRSVAHPGMQTFDPQLSLGTGTGSVGNINVLAGGKMQTGVDPYHELHAVDVIGADGGRGTLRIAGANANGHVSKAAFSSGLDIGRGLDAQGTVKVEDGALLLTYANEAGLYDPQDGEPIPPPPVRIGVDGGVGEVSVSGAGSRWNVGGAVSHNSTKKIVDDGQGNVVIREEIEPVGPEHASSAAGNLYLGVSGTGSLTIADGGTVSLGTAYLGEVTEYIPGSGPEYYDLIRFDDGLGTLFIGSSASGDGTLNIGAAEGRTARSSGKLLAAKVQFGPGAGKVVFNHTDGDLVFSTPLAGSGTLAVHAGTTWLQPASATADNRGFSGLTELYGGVLGLGYDKALGGSSVQVKDDAALAYGAGTRIANTIELQGSATLAAQVAAGGTAVQAGSISGTGNLAKASAGTLVLSGANTFSGQTHVAEGTLALSGAGSLAHSRRVRADGRFDIAAAAAPAEIKSLAGSGTVHLGGQSLALTDAADTFAGSLTGSGRFDVLSGRQILTGDSSAFAGDTHVHGQLWMNGALGKAGTRVTVYNGAELGGNGRYGGSVTIRDGGALGRVAPQSVPGTIRIGGDLELGANATLRYLFGRVGEVGGAFNDLISVGGDLVLDGVLEITEAPGGHLDPGLYRLMDYGGTLDDRGLVVGSIPSSFATALVDTGVDKQVNLLLGRAGVAFSFWDGAAGPANNGEVNGGDGVWQSSAGNHHWTDLGGTLNGPFSDGSFAVFAGEAGTVTVDDSLGAVEVAGMQFVTSGYVLQGDPITLLGPEATVRVGDSMAGETDFLSETEEKAVTIDSVLTGASRLVKTDEGTLILTGRNTYGGGTHIRDGLLQIAADEALGAADGDLVFGRSALRTTASMASSRDISITTAAALLQQRDTTLTLSGDISGTGALNKAGAGTLHLTGDSGLSGPTRVVAGMLQVDGRLAHSAVSVDYSALLSGTGTVGSTTIRNGGSIAPGGSIGTLQVDGDYLQQAGGRYVVEVDPSSNRSDLIAVSGAARIDPGAVLQVERASDALYRVGSRYTVLAAEGGVDGTYTVQAALSPFLALKDLYDANHAYLEVIQARQLTDIDCSPNARAAASGANGLAPTGELMPALLNQPDEAAACDALGQLSGEIHASMRGVQLEDSRFVREAVDMRLRGAMADAEGQAEDAGAWVQAFGSSGRFEHGTQTRRLDRDTSGLFLGVDRQFSGGWRVGVLGGYGTSDFRVRSWRSSASSKDTHLAVYAGVDWSSGLALQAGAAHAWHDVDVKRQVAFAHYSDSLRSRYDARTRQLFAEVSYRLDLGRDELSVQPFLGAAHVQLRNDGFHESGGEAALAARAQDNRLTFATLGLRGARRFDLERGGTLSVRGMAGWRQAFGDRSADVALGFVEGGTFTLQGVPLARQTLAAELGLDVSPRRNLRLGVGYSGQLGGGTHDHGGKAFVEWKF</sequence>
<dbReference type="SUPFAM" id="SSF51126">
    <property type="entry name" value="Pectin lyase-like"/>
    <property type="match status" value="3"/>
</dbReference>
<gene>
    <name evidence="4" type="ORF">K5L01_14560</name>
</gene>
<name>A0ABT0SLR4_9GAMM</name>
<dbReference type="PROSITE" id="PS51208">
    <property type="entry name" value="AUTOTRANSPORTER"/>
    <property type="match status" value="1"/>
</dbReference>
<dbReference type="NCBIfam" id="TIGR02601">
    <property type="entry name" value="autotrns_rpt"/>
    <property type="match status" value="3"/>
</dbReference>
<dbReference type="InterPro" id="IPR005546">
    <property type="entry name" value="Autotransporte_beta"/>
</dbReference>
<evidence type="ECO:0000259" key="3">
    <source>
        <dbReference type="PROSITE" id="PS51208"/>
    </source>
</evidence>
<feature type="signal peptide" evidence="2">
    <location>
        <begin position="1"/>
        <end position="42"/>
    </location>
</feature>
<evidence type="ECO:0000313" key="5">
    <source>
        <dbReference type="Proteomes" id="UP001431235"/>
    </source>
</evidence>
<proteinExistence type="predicted"/>
<comment type="caution">
    <text evidence="4">The sequence shown here is derived from an EMBL/GenBank/DDBJ whole genome shotgun (WGS) entry which is preliminary data.</text>
</comment>